<evidence type="ECO:0000259" key="9">
    <source>
        <dbReference type="SMART" id="SM00481"/>
    </source>
</evidence>
<evidence type="ECO:0000256" key="5">
    <source>
        <dbReference type="ARBA" id="ARBA00022801"/>
    </source>
</evidence>
<comment type="similarity">
    <text evidence="2 8">Belongs to the PHP hydrolase family. HisK subfamily.</text>
</comment>
<keyword evidence="4 8" id="KW-0028">Amino-acid biosynthesis</keyword>
<dbReference type="UniPathway" id="UPA00031">
    <property type="reaction ID" value="UER00013"/>
</dbReference>
<accession>A0A1M7MRD3</accession>
<dbReference type="Proteomes" id="UP000184038">
    <property type="component" value="Unassembled WGS sequence"/>
</dbReference>
<dbReference type="EMBL" id="FRCP01000022">
    <property type="protein sequence ID" value="SHM93519.1"/>
    <property type="molecule type" value="Genomic_DNA"/>
</dbReference>
<evidence type="ECO:0000256" key="3">
    <source>
        <dbReference type="ARBA" id="ARBA00013085"/>
    </source>
</evidence>
<protein>
    <recommendedName>
        <fullName evidence="3 8">Histidinol-phosphatase</fullName>
        <shortName evidence="8">HolPase</shortName>
        <ecNumber evidence="3 8">3.1.3.15</ecNumber>
    </recommendedName>
</protein>
<evidence type="ECO:0000256" key="1">
    <source>
        <dbReference type="ARBA" id="ARBA00004970"/>
    </source>
</evidence>
<reference evidence="10 11" key="1">
    <citation type="submission" date="2016-11" db="EMBL/GenBank/DDBJ databases">
        <authorList>
            <person name="Jaros S."/>
            <person name="Januszkiewicz K."/>
            <person name="Wedrychowicz H."/>
        </authorList>
    </citation>
    <scope>NUCLEOTIDE SEQUENCE [LARGE SCALE GENOMIC DNA]</scope>
    <source>
        <strain evidence="10 11">DSM 15930</strain>
    </source>
</reference>
<dbReference type="OrthoDB" id="9775255at2"/>
<organism evidence="10 11">
    <name type="scientific">Anaerosporobacter mobilis DSM 15930</name>
    <dbReference type="NCBI Taxonomy" id="1120996"/>
    <lineage>
        <taxon>Bacteria</taxon>
        <taxon>Bacillati</taxon>
        <taxon>Bacillota</taxon>
        <taxon>Clostridia</taxon>
        <taxon>Lachnospirales</taxon>
        <taxon>Lachnospiraceae</taxon>
        <taxon>Anaerosporobacter</taxon>
    </lineage>
</organism>
<feature type="domain" description="Polymerase/histidinol phosphatase N-terminal" evidence="9">
    <location>
        <begin position="4"/>
        <end position="87"/>
    </location>
</feature>
<dbReference type="STRING" id="1120996.SAMN02746066_03981"/>
<comment type="catalytic activity">
    <reaction evidence="7 8">
        <text>L-histidinol phosphate + H2O = L-histidinol + phosphate</text>
        <dbReference type="Rhea" id="RHEA:14465"/>
        <dbReference type="ChEBI" id="CHEBI:15377"/>
        <dbReference type="ChEBI" id="CHEBI:43474"/>
        <dbReference type="ChEBI" id="CHEBI:57699"/>
        <dbReference type="ChEBI" id="CHEBI:57980"/>
        <dbReference type="EC" id="3.1.3.15"/>
    </reaction>
</comment>
<dbReference type="Gene3D" id="3.20.20.140">
    <property type="entry name" value="Metal-dependent hydrolases"/>
    <property type="match status" value="1"/>
</dbReference>
<dbReference type="PANTHER" id="PTHR21039">
    <property type="entry name" value="HISTIDINOL PHOSPHATASE-RELATED"/>
    <property type="match status" value="1"/>
</dbReference>
<dbReference type="EC" id="3.1.3.15" evidence="3 8"/>
<dbReference type="SMART" id="SM00481">
    <property type="entry name" value="POLIIIAc"/>
    <property type="match status" value="1"/>
</dbReference>
<dbReference type="RefSeq" id="WP_073290638.1">
    <property type="nucleotide sequence ID" value="NZ_FRCP01000022.1"/>
</dbReference>
<dbReference type="GO" id="GO:0000105">
    <property type="term" value="P:L-histidine biosynthetic process"/>
    <property type="evidence" value="ECO:0007669"/>
    <property type="project" value="UniProtKB-UniRule"/>
</dbReference>
<dbReference type="SUPFAM" id="SSF89550">
    <property type="entry name" value="PHP domain-like"/>
    <property type="match status" value="1"/>
</dbReference>
<evidence type="ECO:0000256" key="2">
    <source>
        <dbReference type="ARBA" id="ARBA00009152"/>
    </source>
</evidence>
<keyword evidence="11" id="KW-1185">Reference proteome</keyword>
<evidence type="ECO:0000256" key="8">
    <source>
        <dbReference type="RuleBase" id="RU366003"/>
    </source>
</evidence>
<dbReference type="PANTHER" id="PTHR21039:SF0">
    <property type="entry name" value="HISTIDINOL-PHOSPHATASE"/>
    <property type="match status" value="1"/>
</dbReference>
<comment type="pathway">
    <text evidence="1 8">Amino-acid biosynthesis; L-histidine biosynthesis; L-histidine from 5-phospho-alpha-D-ribose 1-diphosphate: step 8/9.</text>
</comment>
<dbReference type="InterPro" id="IPR004013">
    <property type="entry name" value="PHP_dom"/>
</dbReference>
<dbReference type="Pfam" id="PF02811">
    <property type="entry name" value="PHP"/>
    <property type="match status" value="1"/>
</dbReference>
<evidence type="ECO:0000256" key="6">
    <source>
        <dbReference type="ARBA" id="ARBA00023102"/>
    </source>
</evidence>
<evidence type="ECO:0000313" key="11">
    <source>
        <dbReference type="Proteomes" id="UP000184038"/>
    </source>
</evidence>
<keyword evidence="5 8" id="KW-0378">Hydrolase</keyword>
<sequence>MILTDYHMHSSFSDDSEATMISMIERSIELGFHTICFTDHMDLDFPLEFGGGFVFNGEIYTKHVKNLREKYAKQIKVLCGVEYGLRPYLKEQFATLTQIYNFDFIIGSSHLIGNIDPYQKIYWEGITEEEGITKYLEAIYTNVKTFEDYDVYGHIDYVARYAPNQNLNYSYMKYADLIDAIFKTIIQKGKGIEVNTAGYKYGLGHPHPQTDVLKRYKELGGEIITIGADAHKPEHIGYKFKETEELLKSLGFEYYTIFEKRQPQFIAL</sequence>
<dbReference type="NCBIfam" id="TIGR01856">
    <property type="entry name" value="hisJ_fam"/>
    <property type="match status" value="1"/>
</dbReference>
<dbReference type="AlphaFoldDB" id="A0A1M7MRD3"/>
<keyword evidence="6 8" id="KW-0368">Histidine biosynthesis</keyword>
<evidence type="ECO:0000256" key="4">
    <source>
        <dbReference type="ARBA" id="ARBA00022605"/>
    </source>
</evidence>
<evidence type="ECO:0000256" key="7">
    <source>
        <dbReference type="ARBA" id="ARBA00049158"/>
    </source>
</evidence>
<dbReference type="InterPro" id="IPR010140">
    <property type="entry name" value="Histidinol_P_phosphatase_HisJ"/>
</dbReference>
<proteinExistence type="inferred from homology"/>
<dbReference type="GO" id="GO:0005737">
    <property type="term" value="C:cytoplasm"/>
    <property type="evidence" value="ECO:0007669"/>
    <property type="project" value="TreeGrafter"/>
</dbReference>
<dbReference type="GO" id="GO:0004401">
    <property type="term" value="F:histidinol-phosphatase activity"/>
    <property type="evidence" value="ECO:0007669"/>
    <property type="project" value="UniProtKB-UniRule"/>
</dbReference>
<dbReference type="InterPro" id="IPR016195">
    <property type="entry name" value="Pol/histidinol_Pase-like"/>
</dbReference>
<name>A0A1M7MRD3_9FIRM</name>
<evidence type="ECO:0000313" key="10">
    <source>
        <dbReference type="EMBL" id="SHM93519.1"/>
    </source>
</evidence>
<gene>
    <name evidence="10" type="ORF">SAMN02746066_03981</name>
</gene>
<dbReference type="InterPro" id="IPR003141">
    <property type="entry name" value="Pol/His_phosphatase_N"/>
</dbReference>